<feature type="transmembrane region" description="Helical" evidence="13">
    <location>
        <begin position="45"/>
        <end position="63"/>
    </location>
</feature>
<feature type="transmembrane region" description="Helical" evidence="13">
    <location>
        <begin position="236"/>
        <end position="260"/>
    </location>
</feature>
<comment type="similarity">
    <text evidence="3 13">Belongs to the G-protein coupled receptor 1 family.</text>
</comment>
<organism evidence="15 16">
    <name type="scientific">Canis lupus familiaris</name>
    <name type="common">Dog</name>
    <name type="synonym">Canis familiaris</name>
    <dbReference type="NCBI Taxonomy" id="9615"/>
    <lineage>
        <taxon>Eukaryota</taxon>
        <taxon>Metazoa</taxon>
        <taxon>Chordata</taxon>
        <taxon>Craniata</taxon>
        <taxon>Vertebrata</taxon>
        <taxon>Euteleostomi</taxon>
        <taxon>Mammalia</taxon>
        <taxon>Eutheria</taxon>
        <taxon>Laurasiatheria</taxon>
        <taxon>Carnivora</taxon>
        <taxon>Caniformia</taxon>
        <taxon>Canidae</taxon>
        <taxon>Canis</taxon>
    </lineage>
</organism>
<evidence type="ECO:0000256" key="2">
    <source>
        <dbReference type="ARBA" id="ARBA00004651"/>
    </source>
</evidence>
<evidence type="ECO:0000256" key="10">
    <source>
        <dbReference type="ARBA" id="ARBA00023170"/>
    </source>
</evidence>
<gene>
    <name evidence="15" type="primary">VN1R4</name>
</gene>
<evidence type="ECO:0000256" key="5">
    <source>
        <dbReference type="ARBA" id="ARBA00022507"/>
    </source>
</evidence>
<keyword evidence="12 13" id="KW-0807">Transducer</keyword>
<dbReference type="PANTHER" id="PTHR24062">
    <property type="entry name" value="VOMERONASAL TYPE-1 RECEPTOR"/>
    <property type="match status" value="1"/>
</dbReference>
<proteinExistence type="inferred from homology"/>
<feature type="transmembrane region" description="Helical" evidence="13">
    <location>
        <begin position="164"/>
        <end position="184"/>
    </location>
</feature>
<dbReference type="FunFam" id="1.20.1070.10:FF:000033">
    <property type="entry name" value="Vomeronasal type-1 receptor"/>
    <property type="match status" value="1"/>
</dbReference>
<protein>
    <recommendedName>
        <fullName evidence="13">Vomeronasal type-1 receptor</fullName>
    </recommendedName>
</protein>
<feature type="domain" description="G-protein coupled receptors family 1 profile" evidence="14">
    <location>
        <begin position="4"/>
        <end position="286"/>
    </location>
</feature>
<evidence type="ECO:0000259" key="14">
    <source>
        <dbReference type="PROSITE" id="PS50262"/>
    </source>
</evidence>
<dbReference type="GO" id="GO:0007606">
    <property type="term" value="P:sensory perception of chemical stimulus"/>
    <property type="evidence" value="ECO:0007669"/>
    <property type="project" value="UniProtKB-ARBA"/>
</dbReference>
<accession>A0A8C0PNL4</accession>
<dbReference type="AlphaFoldDB" id="A0A8C0PNL4"/>
<keyword evidence="9 13" id="KW-0472">Membrane</keyword>
<feature type="transmembrane region" description="Helical" evidence="13">
    <location>
        <begin position="190"/>
        <end position="208"/>
    </location>
</feature>
<evidence type="ECO:0000256" key="11">
    <source>
        <dbReference type="ARBA" id="ARBA00023180"/>
    </source>
</evidence>
<dbReference type="SUPFAM" id="SSF81321">
    <property type="entry name" value="Family A G protein-coupled receptor-like"/>
    <property type="match status" value="1"/>
</dbReference>
<keyword evidence="6 13" id="KW-0812">Transmembrane</keyword>
<evidence type="ECO:0000256" key="3">
    <source>
        <dbReference type="ARBA" id="ARBA00010663"/>
    </source>
</evidence>
<dbReference type="InterPro" id="IPR004072">
    <property type="entry name" value="Vmron_rcpt_1"/>
</dbReference>
<dbReference type="GO" id="GO:0019236">
    <property type="term" value="P:response to pheromone"/>
    <property type="evidence" value="ECO:0007669"/>
    <property type="project" value="UniProtKB-KW"/>
</dbReference>
<keyword evidence="7 13" id="KW-1133">Transmembrane helix</keyword>
<name>A0A8C0PNL4_CANLF</name>
<evidence type="ECO:0000256" key="12">
    <source>
        <dbReference type="ARBA" id="ARBA00023224"/>
    </source>
</evidence>
<evidence type="ECO:0000313" key="16">
    <source>
        <dbReference type="Proteomes" id="UP000694542"/>
    </source>
</evidence>
<keyword evidence="10 13" id="KW-0675">Receptor</keyword>
<comment type="subcellular location">
    <subcellularLocation>
        <location evidence="2 13">Cell membrane</location>
        <topology evidence="2 13">Multi-pass membrane protein</topology>
    </subcellularLocation>
</comment>
<dbReference type="Ensembl" id="ENSCAFT00040001991.1">
    <property type="protein sequence ID" value="ENSCAFP00040001704.1"/>
    <property type="gene ID" value="ENSCAFG00040001072.1"/>
</dbReference>
<sequence>MATGDLVVGMVFLSQTILGILGNFSLLCHYLLLHFTGCRARCTDLILRHLTIANSLVIITKGVPQTMAAFGLKYYSQDFRCSLLFFVQRVARGVSMESTCLLSVFQAITISPQNSMWAVLKGKAPRYIVPSTTVCWILNILINTIFPLSVIGKWMDANITRKTDYGYCSLVFYHKLIASLFVAWLSFSDILALGLMLWASGSMVSILYRHKQRVQHIHTTRHSTRSSVESRATQSILVLVSTFVFFYALSSICQICLSFLNTSSRLMVSMSAFFTMCFPFLSPFVLMSYDSRVTRFSFAWRTKENSNILGHLGRSV</sequence>
<evidence type="ECO:0000256" key="7">
    <source>
        <dbReference type="ARBA" id="ARBA00022989"/>
    </source>
</evidence>
<evidence type="ECO:0000256" key="13">
    <source>
        <dbReference type="RuleBase" id="RU364061"/>
    </source>
</evidence>
<evidence type="ECO:0000256" key="8">
    <source>
        <dbReference type="ARBA" id="ARBA00023040"/>
    </source>
</evidence>
<feature type="transmembrane region" description="Helical" evidence="13">
    <location>
        <begin position="127"/>
        <end position="152"/>
    </location>
</feature>
<reference evidence="15" key="2">
    <citation type="submission" date="2025-08" db="UniProtKB">
        <authorList>
            <consortium name="Ensembl"/>
        </authorList>
    </citation>
    <scope>IDENTIFICATION</scope>
</reference>
<evidence type="ECO:0000256" key="4">
    <source>
        <dbReference type="ARBA" id="ARBA00022475"/>
    </source>
</evidence>
<dbReference type="GO" id="GO:0005886">
    <property type="term" value="C:plasma membrane"/>
    <property type="evidence" value="ECO:0007669"/>
    <property type="project" value="UniProtKB-SubCell"/>
</dbReference>
<keyword evidence="8 13" id="KW-0297">G-protein coupled receptor</keyword>
<dbReference type="Pfam" id="PF03402">
    <property type="entry name" value="V1R"/>
    <property type="match status" value="1"/>
</dbReference>
<dbReference type="Gene3D" id="1.20.1070.10">
    <property type="entry name" value="Rhodopsin 7-helix transmembrane proteins"/>
    <property type="match status" value="1"/>
</dbReference>
<dbReference type="GO" id="GO:0016503">
    <property type="term" value="F:pheromone receptor activity"/>
    <property type="evidence" value="ECO:0007669"/>
    <property type="project" value="InterPro"/>
</dbReference>
<dbReference type="PROSITE" id="PS50262">
    <property type="entry name" value="G_PROTEIN_RECEP_F1_2"/>
    <property type="match status" value="1"/>
</dbReference>
<comment type="function">
    <text evidence="1">Putative pheromone receptor.</text>
</comment>
<keyword evidence="4 13" id="KW-1003">Cell membrane</keyword>
<evidence type="ECO:0000256" key="6">
    <source>
        <dbReference type="ARBA" id="ARBA00022692"/>
    </source>
</evidence>
<dbReference type="PRINTS" id="PR01534">
    <property type="entry name" value="VOMERONASL1R"/>
</dbReference>
<keyword evidence="11" id="KW-0325">Glycoprotein</keyword>
<dbReference type="CDD" id="cd13949">
    <property type="entry name" value="7tm_V1R_pheromone"/>
    <property type="match status" value="1"/>
</dbReference>
<dbReference type="Proteomes" id="UP000694542">
    <property type="component" value="Chromosome 1"/>
</dbReference>
<dbReference type="InterPro" id="IPR017452">
    <property type="entry name" value="GPCR_Rhodpsn_7TM"/>
</dbReference>
<feature type="transmembrane region" description="Helical" evidence="13">
    <location>
        <begin position="6"/>
        <end position="33"/>
    </location>
</feature>
<reference evidence="15" key="1">
    <citation type="submission" date="2018-10" db="EMBL/GenBank/DDBJ databases">
        <title>De novo assembly of a Great Dane genome.</title>
        <authorList>
            <person name="Kidd J.M."/>
            <person name="Pendleton A.L."/>
            <person name="Shen F."/>
            <person name="Emery S."/>
        </authorList>
    </citation>
    <scope>NUCLEOTIDE SEQUENCE [LARGE SCALE GENOMIC DNA]</scope>
    <source>
        <strain evidence="15">Great Dane</strain>
    </source>
</reference>
<evidence type="ECO:0000256" key="1">
    <source>
        <dbReference type="ARBA" id="ARBA00003878"/>
    </source>
</evidence>
<evidence type="ECO:0000256" key="9">
    <source>
        <dbReference type="ARBA" id="ARBA00023136"/>
    </source>
</evidence>
<evidence type="ECO:0000313" key="15">
    <source>
        <dbReference type="Ensembl" id="ENSCAFP00040001704.1"/>
    </source>
</evidence>
<feature type="transmembrane region" description="Helical" evidence="13">
    <location>
        <begin position="266"/>
        <end position="286"/>
    </location>
</feature>
<keyword evidence="5 13" id="KW-0589">Pheromone response</keyword>